<name>A0A4Y2P637_ARAVE</name>
<evidence type="ECO:0000313" key="1">
    <source>
        <dbReference type="EMBL" id="GBN45737.1"/>
    </source>
</evidence>
<dbReference type="EMBL" id="BGPR01010354">
    <property type="protein sequence ID" value="GBN45737.1"/>
    <property type="molecule type" value="Genomic_DNA"/>
</dbReference>
<gene>
    <name evidence="1" type="ORF">AVEN_199108_1</name>
</gene>
<dbReference type="AlphaFoldDB" id="A0A4Y2P637"/>
<reference evidence="1 2" key="1">
    <citation type="journal article" date="2019" name="Sci. Rep.">
        <title>Orb-weaving spider Araneus ventricosus genome elucidates the spidroin gene catalogue.</title>
        <authorList>
            <person name="Kono N."/>
            <person name="Nakamura H."/>
            <person name="Ohtoshi R."/>
            <person name="Moran D.A.P."/>
            <person name="Shinohara A."/>
            <person name="Yoshida Y."/>
            <person name="Fujiwara M."/>
            <person name="Mori M."/>
            <person name="Tomita M."/>
            <person name="Arakawa K."/>
        </authorList>
    </citation>
    <scope>NUCLEOTIDE SEQUENCE [LARGE SCALE GENOMIC DNA]</scope>
</reference>
<comment type="caution">
    <text evidence="1">The sequence shown here is derived from an EMBL/GenBank/DDBJ whole genome shotgun (WGS) entry which is preliminary data.</text>
</comment>
<accession>A0A4Y2P637</accession>
<sequence>MLQEFIRQPPIIRAIHEAPLPKNKTELQAFWDLLNPLSGSVSLVKRFEKRLFEDPLSVLKVPLLRTEHVLKAQRIQSLPPPDPWVISNPSKGLTTRIRSIQLGSYSN</sequence>
<dbReference type="Proteomes" id="UP000499080">
    <property type="component" value="Unassembled WGS sequence"/>
</dbReference>
<keyword evidence="2" id="KW-1185">Reference proteome</keyword>
<organism evidence="1 2">
    <name type="scientific">Araneus ventricosus</name>
    <name type="common">Orbweaver spider</name>
    <name type="synonym">Epeira ventricosa</name>
    <dbReference type="NCBI Taxonomy" id="182803"/>
    <lineage>
        <taxon>Eukaryota</taxon>
        <taxon>Metazoa</taxon>
        <taxon>Ecdysozoa</taxon>
        <taxon>Arthropoda</taxon>
        <taxon>Chelicerata</taxon>
        <taxon>Arachnida</taxon>
        <taxon>Araneae</taxon>
        <taxon>Araneomorphae</taxon>
        <taxon>Entelegynae</taxon>
        <taxon>Araneoidea</taxon>
        <taxon>Araneidae</taxon>
        <taxon>Araneus</taxon>
    </lineage>
</organism>
<protein>
    <submittedName>
        <fullName evidence="1">Uncharacterized protein</fullName>
    </submittedName>
</protein>
<proteinExistence type="predicted"/>
<evidence type="ECO:0000313" key="2">
    <source>
        <dbReference type="Proteomes" id="UP000499080"/>
    </source>
</evidence>